<feature type="signal peptide" evidence="3">
    <location>
        <begin position="1"/>
        <end position="20"/>
    </location>
</feature>
<comment type="caution">
    <text evidence="5">The sequence shown here is derived from an EMBL/GenBank/DDBJ whole genome shotgun (WGS) entry which is preliminary data.</text>
</comment>
<keyword evidence="3" id="KW-0732">Signal</keyword>
<dbReference type="InterPro" id="IPR027417">
    <property type="entry name" value="P-loop_NTPase"/>
</dbReference>
<protein>
    <submittedName>
        <fullName evidence="5">ATP-dependent Clp protease ATP-binding subunit ClpB</fullName>
    </submittedName>
</protein>
<reference evidence="5 6" key="1">
    <citation type="submission" date="2020-02" db="EMBL/GenBank/DDBJ databases">
        <title>Draft genome sequence of Haematococcus lacustris strain NIES-144.</title>
        <authorList>
            <person name="Morimoto D."/>
            <person name="Nakagawa S."/>
            <person name="Yoshida T."/>
            <person name="Sawayama S."/>
        </authorList>
    </citation>
    <scope>NUCLEOTIDE SEQUENCE [LARGE SCALE GENOMIC DNA]</scope>
    <source>
        <strain evidence="5 6">NIES-144</strain>
    </source>
</reference>
<name>A0A699ZSG4_HAELA</name>
<evidence type="ECO:0000256" key="3">
    <source>
        <dbReference type="SAM" id="SignalP"/>
    </source>
</evidence>
<dbReference type="SUPFAM" id="SSF52540">
    <property type="entry name" value="P-loop containing nucleoside triphosphate hydrolases"/>
    <property type="match status" value="1"/>
</dbReference>
<evidence type="ECO:0000256" key="1">
    <source>
        <dbReference type="ARBA" id="ARBA00022741"/>
    </source>
</evidence>
<feature type="non-terminal residue" evidence="5">
    <location>
        <position position="113"/>
    </location>
</feature>
<keyword evidence="1" id="KW-0547">Nucleotide-binding</keyword>
<feature type="chain" id="PRO_5025414340" evidence="3">
    <location>
        <begin position="21"/>
        <end position="113"/>
    </location>
</feature>
<dbReference type="InterPro" id="IPR050130">
    <property type="entry name" value="ClpA_ClpB"/>
</dbReference>
<dbReference type="Pfam" id="PF00004">
    <property type="entry name" value="AAA"/>
    <property type="match status" value="1"/>
</dbReference>
<evidence type="ECO:0000313" key="6">
    <source>
        <dbReference type="Proteomes" id="UP000485058"/>
    </source>
</evidence>
<dbReference type="GO" id="GO:0008233">
    <property type="term" value="F:peptidase activity"/>
    <property type="evidence" value="ECO:0007669"/>
    <property type="project" value="UniProtKB-KW"/>
</dbReference>
<dbReference type="GO" id="GO:0006508">
    <property type="term" value="P:proteolysis"/>
    <property type="evidence" value="ECO:0007669"/>
    <property type="project" value="UniProtKB-KW"/>
</dbReference>
<gene>
    <name evidence="5" type="ORF">HaLaN_22721</name>
</gene>
<evidence type="ECO:0000256" key="2">
    <source>
        <dbReference type="ARBA" id="ARBA00022840"/>
    </source>
</evidence>
<feature type="non-terminal residue" evidence="5">
    <location>
        <position position="1"/>
    </location>
</feature>
<keyword evidence="5" id="KW-0378">Hydrolase</keyword>
<dbReference type="GO" id="GO:0034605">
    <property type="term" value="P:cellular response to heat"/>
    <property type="evidence" value="ECO:0007669"/>
    <property type="project" value="TreeGrafter"/>
</dbReference>
<dbReference type="EMBL" id="BLLF01002651">
    <property type="protein sequence ID" value="GFH24855.1"/>
    <property type="molecule type" value="Genomic_DNA"/>
</dbReference>
<dbReference type="GO" id="GO:0016887">
    <property type="term" value="F:ATP hydrolysis activity"/>
    <property type="evidence" value="ECO:0007669"/>
    <property type="project" value="InterPro"/>
</dbReference>
<dbReference type="Proteomes" id="UP000485058">
    <property type="component" value="Unassembled WGS sequence"/>
</dbReference>
<accession>A0A699ZSG4</accession>
<dbReference type="AlphaFoldDB" id="A0A699ZSG4"/>
<sequence length="113" mass="12151">MHITHTSPRLLLGLLEYAAGLQVLLRRSKNNPCLIGDAGVGKTAVVEGIAQLMMSANATPRLRGRRLVALDVTALVAGSAYRGEFEERLRALLADCEAARGGVVLFVDELHML</sequence>
<feature type="domain" description="ATPase AAA-type core" evidence="4">
    <location>
        <begin position="33"/>
        <end position="112"/>
    </location>
</feature>
<dbReference type="PANTHER" id="PTHR11638:SF18">
    <property type="entry name" value="HEAT SHOCK PROTEIN 104"/>
    <property type="match status" value="1"/>
</dbReference>
<dbReference type="GO" id="GO:0005524">
    <property type="term" value="F:ATP binding"/>
    <property type="evidence" value="ECO:0007669"/>
    <property type="project" value="UniProtKB-KW"/>
</dbReference>
<evidence type="ECO:0000259" key="4">
    <source>
        <dbReference type="Pfam" id="PF00004"/>
    </source>
</evidence>
<dbReference type="Gene3D" id="3.40.50.300">
    <property type="entry name" value="P-loop containing nucleotide triphosphate hydrolases"/>
    <property type="match status" value="1"/>
</dbReference>
<evidence type="ECO:0000313" key="5">
    <source>
        <dbReference type="EMBL" id="GFH24855.1"/>
    </source>
</evidence>
<dbReference type="CDD" id="cd00009">
    <property type="entry name" value="AAA"/>
    <property type="match status" value="1"/>
</dbReference>
<organism evidence="5 6">
    <name type="scientific">Haematococcus lacustris</name>
    <name type="common">Green alga</name>
    <name type="synonym">Haematococcus pluvialis</name>
    <dbReference type="NCBI Taxonomy" id="44745"/>
    <lineage>
        <taxon>Eukaryota</taxon>
        <taxon>Viridiplantae</taxon>
        <taxon>Chlorophyta</taxon>
        <taxon>core chlorophytes</taxon>
        <taxon>Chlorophyceae</taxon>
        <taxon>CS clade</taxon>
        <taxon>Chlamydomonadales</taxon>
        <taxon>Haematococcaceae</taxon>
        <taxon>Haematococcus</taxon>
    </lineage>
</organism>
<keyword evidence="6" id="KW-1185">Reference proteome</keyword>
<dbReference type="GO" id="GO:0005737">
    <property type="term" value="C:cytoplasm"/>
    <property type="evidence" value="ECO:0007669"/>
    <property type="project" value="TreeGrafter"/>
</dbReference>
<keyword evidence="2 5" id="KW-0067">ATP-binding</keyword>
<dbReference type="InterPro" id="IPR003959">
    <property type="entry name" value="ATPase_AAA_core"/>
</dbReference>
<proteinExistence type="predicted"/>
<dbReference type="PANTHER" id="PTHR11638">
    <property type="entry name" value="ATP-DEPENDENT CLP PROTEASE"/>
    <property type="match status" value="1"/>
</dbReference>
<keyword evidence="5" id="KW-0645">Protease</keyword>